<accession>A0A1I8JUG5</accession>
<dbReference type="Pfam" id="PF01607">
    <property type="entry name" value="CBM_14"/>
    <property type="match status" value="2"/>
</dbReference>
<evidence type="ECO:0000256" key="1">
    <source>
        <dbReference type="SAM" id="MobiDB-lite"/>
    </source>
</evidence>
<dbReference type="PROSITE" id="PS50940">
    <property type="entry name" value="CHIT_BIND_II"/>
    <property type="match status" value="1"/>
</dbReference>
<evidence type="ECO:0000259" key="3">
    <source>
        <dbReference type="PROSITE" id="PS50940"/>
    </source>
</evidence>
<dbReference type="Gene3D" id="2.170.140.10">
    <property type="entry name" value="Chitin binding domain"/>
    <property type="match status" value="2"/>
</dbReference>
<dbReference type="InterPro" id="IPR002557">
    <property type="entry name" value="Chitin-bd_dom"/>
</dbReference>
<dbReference type="STRING" id="62324.A0A1I8JUG5"/>
<dbReference type="AlphaFoldDB" id="A0A1I8JUG5"/>
<keyword evidence="2" id="KW-0732">Signal</keyword>
<organism evidence="4">
    <name type="scientific">Anopheles funestus</name>
    <name type="common">African malaria mosquito</name>
    <dbReference type="NCBI Taxonomy" id="62324"/>
    <lineage>
        <taxon>Eukaryota</taxon>
        <taxon>Metazoa</taxon>
        <taxon>Ecdysozoa</taxon>
        <taxon>Arthropoda</taxon>
        <taxon>Hexapoda</taxon>
        <taxon>Insecta</taxon>
        <taxon>Pterygota</taxon>
        <taxon>Neoptera</taxon>
        <taxon>Endopterygota</taxon>
        <taxon>Diptera</taxon>
        <taxon>Nematocera</taxon>
        <taxon>Culicoidea</taxon>
        <taxon>Culicidae</taxon>
        <taxon>Anophelinae</taxon>
        <taxon>Anopheles</taxon>
    </lineage>
</organism>
<feature type="signal peptide" evidence="2">
    <location>
        <begin position="1"/>
        <end position="21"/>
    </location>
</feature>
<evidence type="ECO:0000313" key="4">
    <source>
        <dbReference type="EnsemblMetazoa" id="AFUN016124-PA"/>
    </source>
</evidence>
<proteinExistence type="predicted"/>
<dbReference type="VEuPathDB" id="VectorBase:AFUN2_012022"/>
<name>A0A1I8JUG5_ANOFN</name>
<reference evidence="4" key="1">
    <citation type="submission" date="2020-05" db="UniProtKB">
        <authorList>
            <consortium name="EnsemblMetazoa"/>
        </authorList>
    </citation>
    <scope>IDENTIFICATION</scope>
    <source>
        <strain evidence="4">FUMOZ</strain>
    </source>
</reference>
<dbReference type="GO" id="GO:0008061">
    <property type="term" value="F:chitin binding"/>
    <property type="evidence" value="ECO:0007669"/>
    <property type="project" value="InterPro"/>
</dbReference>
<dbReference type="GO" id="GO:0005576">
    <property type="term" value="C:extracellular region"/>
    <property type="evidence" value="ECO:0007669"/>
    <property type="project" value="InterPro"/>
</dbReference>
<evidence type="ECO:0000256" key="2">
    <source>
        <dbReference type="SAM" id="SignalP"/>
    </source>
</evidence>
<dbReference type="SMART" id="SM00494">
    <property type="entry name" value="ChtBD2"/>
    <property type="match status" value="2"/>
</dbReference>
<dbReference type="SUPFAM" id="SSF57625">
    <property type="entry name" value="Invertebrate chitin-binding proteins"/>
    <property type="match status" value="2"/>
</dbReference>
<dbReference type="EnsemblMetazoa" id="AFUN016124-RA">
    <property type="protein sequence ID" value="AFUN016124-PA"/>
    <property type="gene ID" value="AFUN016124"/>
</dbReference>
<dbReference type="InterPro" id="IPR036508">
    <property type="entry name" value="Chitin-bd_dom_sf"/>
</dbReference>
<dbReference type="VEuPathDB" id="VectorBase:AFUN016124"/>
<feature type="chain" id="PRO_5009322109" description="Chitin-binding type-2 domain-containing protein" evidence="2">
    <location>
        <begin position="22"/>
        <end position="396"/>
    </location>
</feature>
<feature type="domain" description="Chitin-binding type-2" evidence="3">
    <location>
        <begin position="156"/>
        <end position="210"/>
    </location>
</feature>
<feature type="region of interest" description="Disordered" evidence="1">
    <location>
        <begin position="326"/>
        <end position="364"/>
    </location>
</feature>
<sequence>MDKRKAVSLLLPLALAVATHGQEMYPDYLETSVLDPLALSEENVMQDNEMPGALWYGAPSGFQLSPPFIDKTLSGSCTNASTIVCTGCRRVRVCIPGISDQSLLPENNCPPSTYCHTLGQGMGGACMATVDPLFPECKYSAGFGENNGLIGGSKFGILCTGLGVFPDPLDCRKFHYCTSVGSYARPFKCPSEYVYNSKKKTCSRNTPCRTIQCRPNGRSIFLPFPQDSKYYAYCNYHRIRNRSTLKNIIVYKCAEGSEYNVLSNSCVFNCPREGFLAKPGDASKFYWCRKVNGNVFGYEQVCPGVGSIFSPKLGICLPPPEITTTNISSTTTPMMSETSSSSTTTTTTTTTATTPTTTQAQTESPLIPTDATIVMDTPVQLPPWPKWPSISVSSLL</sequence>
<protein>
    <recommendedName>
        <fullName evidence="3">Chitin-binding type-2 domain-containing protein</fullName>
    </recommendedName>
</protein>